<dbReference type="GO" id="GO:0046872">
    <property type="term" value="F:metal ion binding"/>
    <property type="evidence" value="ECO:0007669"/>
    <property type="project" value="UniProtKB-KW"/>
</dbReference>
<evidence type="ECO:0000256" key="10">
    <source>
        <dbReference type="SAM" id="MobiDB-lite"/>
    </source>
</evidence>
<comment type="cofactor">
    <cofactor evidence="7">
        <name>Cu(2+)</name>
        <dbReference type="ChEBI" id="CHEBI:29036"/>
    </cofactor>
    <text evidence="7">Binds 2 copper ions per subunit.</text>
</comment>
<dbReference type="FunFam" id="1.10.1280.10:FF:000007">
    <property type="entry name" value="Polyphenol oxidase, chloroplastic"/>
    <property type="match status" value="1"/>
</dbReference>
<dbReference type="InterPro" id="IPR022739">
    <property type="entry name" value="Polyphenol_oxidase_cen"/>
</dbReference>
<dbReference type="PIRSF" id="PIRSF000290">
    <property type="entry name" value="PPO_plant"/>
    <property type="match status" value="1"/>
</dbReference>
<feature type="domain" description="Tyrosinase copper-binding" evidence="12">
    <location>
        <begin position="351"/>
        <end position="362"/>
    </location>
</feature>
<dbReference type="InterPro" id="IPR008922">
    <property type="entry name" value="Di-copper_centre_dom_sf"/>
</dbReference>
<dbReference type="EMBL" id="JBDFQZ010000006">
    <property type="protein sequence ID" value="KAK9714727.1"/>
    <property type="molecule type" value="Genomic_DNA"/>
</dbReference>
<evidence type="ECO:0000256" key="8">
    <source>
        <dbReference type="PIRSR" id="PIRSR000290-2"/>
    </source>
</evidence>
<dbReference type="InterPro" id="IPR016213">
    <property type="entry name" value="Polyphenol_oxidase"/>
</dbReference>
<keyword evidence="14" id="KW-1185">Reference proteome</keyword>
<dbReference type="PROSITE" id="PS00497">
    <property type="entry name" value="TYROSINASE_1"/>
    <property type="match status" value="1"/>
</dbReference>
<feature type="binding site" evidence="7">
    <location>
        <position position="358"/>
    </location>
    <ligand>
        <name>Cu cation</name>
        <dbReference type="ChEBI" id="CHEBI:23378"/>
        <label>B</label>
    </ligand>
</feature>
<dbReference type="InterPro" id="IPR022740">
    <property type="entry name" value="Polyphenol_oxidase_C"/>
</dbReference>
<feature type="cross-link" description="2'-(S-cysteinyl)-histidine (Cys-His)" evidence="9">
    <location>
        <begin position="175"/>
        <end position="192"/>
    </location>
</feature>
<evidence type="ECO:0000256" key="2">
    <source>
        <dbReference type="ARBA" id="ARBA00022723"/>
    </source>
</evidence>
<dbReference type="InterPro" id="IPR050316">
    <property type="entry name" value="Tyrosinase/Hemocyanin"/>
</dbReference>
<dbReference type="SUPFAM" id="SSF48056">
    <property type="entry name" value="Di-copper centre-containing domain"/>
    <property type="match status" value="1"/>
</dbReference>
<dbReference type="InterPro" id="IPR002227">
    <property type="entry name" value="Tyrosinase_Cu-bd"/>
</dbReference>
<dbReference type="Gene3D" id="1.10.1280.10">
    <property type="entry name" value="Di-copper center containing domain from catechol oxidase"/>
    <property type="match status" value="1"/>
</dbReference>
<keyword evidence="4" id="KW-0560">Oxidoreductase</keyword>
<evidence type="ECO:0000259" key="11">
    <source>
        <dbReference type="PROSITE" id="PS00497"/>
    </source>
</evidence>
<name>A0AAW1KAG8_SAPOF</name>
<keyword evidence="6 8" id="KW-1015">Disulfide bond</keyword>
<feature type="disulfide bond" evidence="8">
    <location>
        <begin position="109"/>
        <end position="172"/>
    </location>
</feature>
<dbReference type="Pfam" id="PF00264">
    <property type="entry name" value="Tyrosinase"/>
    <property type="match status" value="1"/>
</dbReference>
<feature type="binding site" evidence="7">
    <location>
        <position position="328"/>
    </location>
    <ligand>
        <name>Cu cation</name>
        <dbReference type="ChEBI" id="CHEBI:23378"/>
        <label>B</label>
    </ligand>
</feature>
<evidence type="ECO:0000256" key="9">
    <source>
        <dbReference type="PIRSR" id="PIRSR000290-3"/>
    </source>
</evidence>
<proteinExistence type="inferred from homology"/>
<comment type="caution">
    <text evidence="13">The sequence shown here is derived from an EMBL/GenBank/DDBJ whole genome shotgun (WGS) entry which is preliminary data.</text>
</comment>
<feature type="binding site" evidence="7">
    <location>
        <position position="171"/>
    </location>
    <ligand>
        <name>Cu cation</name>
        <dbReference type="ChEBI" id="CHEBI:23378"/>
        <label>A</label>
    </ligand>
</feature>
<feature type="binding site" evidence="7">
    <location>
        <position position="324"/>
    </location>
    <ligand>
        <name>Cu cation</name>
        <dbReference type="ChEBI" id="CHEBI:23378"/>
        <label>B</label>
    </ligand>
</feature>
<evidence type="ECO:0000256" key="1">
    <source>
        <dbReference type="ARBA" id="ARBA00009928"/>
    </source>
</evidence>
<keyword evidence="5 7" id="KW-0186">Copper</keyword>
<feature type="binding site" evidence="7">
    <location>
        <position position="201"/>
    </location>
    <ligand>
        <name>Cu cation</name>
        <dbReference type="ChEBI" id="CHEBI:23378"/>
        <label>A</label>
    </ligand>
</feature>
<organism evidence="13 14">
    <name type="scientific">Saponaria officinalis</name>
    <name type="common">Common soapwort</name>
    <name type="synonym">Lychnis saponaria</name>
    <dbReference type="NCBI Taxonomy" id="3572"/>
    <lineage>
        <taxon>Eukaryota</taxon>
        <taxon>Viridiplantae</taxon>
        <taxon>Streptophyta</taxon>
        <taxon>Embryophyta</taxon>
        <taxon>Tracheophyta</taxon>
        <taxon>Spermatophyta</taxon>
        <taxon>Magnoliopsida</taxon>
        <taxon>eudicotyledons</taxon>
        <taxon>Gunneridae</taxon>
        <taxon>Pentapetalae</taxon>
        <taxon>Caryophyllales</taxon>
        <taxon>Caryophyllaceae</taxon>
        <taxon>Caryophylleae</taxon>
        <taxon>Saponaria</taxon>
    </lineage>
</organism>
<dbReference type="GO" id="GO:0046148">
    <property type="term" value="P:pigment biosynthetic process"/>
    <property type="evidence" value="ECO:0007669"/>
    <property type="project" value="InterPro"/>
</dbReference>
<dbReference type="AlphaFoldDB" id="A0AAW1KAG8"/>
<dbReference type="PRINTS" id="PR00092">
    <property type="entry name" value="TYROSINASE"/>
</dbReference>
<feature type="binding site" evidence="7">
    <location>
        <position position="192"/>
    </location>
    <ligand>
        <name>Cu cation</name>
        <dbReference type="ChEBI" id="CHEBI:23378"/>
        <label>A</label>
    </ligand>
</feature>
<sequence>MASNSCPPTNIITISYTKHISTLPFSNQSRIFATRNRTSVSKILSKSTKNNDQNPNTAHNNDNTKFDRRNMLIGLGGLYGVATASATLAAPLKTSDLATCGPAFNGLNCCPPKATNIVDFVAPPIPTTLRVRPAAHLVDDQYKEKFNKAISLMKALPSSDPRSFIQQANVHCAYCNGGHNQSGFSNLDLQVHGSWIFLPFHRLYLYFFERILGKLIDDPTFALPYWNWDSPAGMQMPAMYTDLSSPLYDRFRNADHVPSRVVDLNYDGRDDSDVTDDDIIAANLTVMYRQLVSNSRTARLFMGQPFRAGDVPSPGSGSLENVPHGPVHTWAGDPNQPNGEDMGTFYAAARDPIFYAHHCNIDRMWFIWKTLGTNRKNFTDPDWLNASFIFYDENAQAIRVSVKDCLETKSLGYTYQNVDLPWVNARPTPRPSKLNKNTLFTSTPKIANAMEKTSTKIKFPRPLDSVLRTDVARPRKSRNKKEKEHEEEVLVISIEVDKDIYVKFDVYINDEDDIPTKKTQIRTEYAGSFVNVPHKHKHGGHSKSMMKTTFRVGLSEIIDDLGADDDDGVTVTLIPRSGKKNNAIIIKSLKIEFSS</sequence>
<dbReference type="PANTHER" id="PTHR11474">
    <property type="entry name" value="TYROSINASE FAMILY MEMBER"/>
    <property type="match status" value="1"/>
</dbReference>
<dbReference type="Pfam" id="PF12143">
    <property type="entry name" value="PPO1_KFDV"/>
    <property type="match status" value="1"/>
</dbReference>
<accession>A0AAW1KAG8</accession>
<feature type="disulfide bond" evidence="8">
    <location>
        <begin position="100"/>
        <end position="110"/>
    </location>
</feature>
<dbReference type="Pfam" id="PF12142">
    <property type="entry name" value="PPO1_DWL"/>
    <property type="match status" value="1"/>
</dbReference>
<dbReference type="PROSITE" id="PS00498">
    <property type="entry name" value="TYROSINASE_2"/>
    <property type="match status" value="1"/>
</dbReference>
<evidence type="ECO:0000256" key="3">
    <source>
        <dbReference type="ARBA" id="ARBA00022784"/>
    </source>
</evidence>
<comment type="similarity">
    <text evidence="1">Belongs to the tyrosinase family.</text>
</comment>
<dbReference type="GO" id="GO:0004097">
    <property type="term" value="F:catechol oxidase activity"/>
    <property type="evidence" value="ECO:0007669"/>
    <property type="project" value="InterPro"/>
</dbReference>
<feature type="domain" description="Tyrosinase copper-binding" evidence="11">
    <location>
        <begin position="192"/>
        <end position="209"/>
    </location>
</feature>
<evidence type="ECO:0000313" key="13">
    <source>
        <dbReference type="EMBL" id="KAK9714727.1"/>
    </source>
</evidence>
<protein>
    <recommendedName>
        <fullName evidence="11 12">Tyrosinase copper-binding domain-containing protein</fullName>
    </recommendedName>
</protein>
<dbReference type="Proteomes" id="UP001443914">
    <property type="component" value="Unassembled WGS sequence"/>
</dbReference>
<evidence type="ECO:0000256" key="6">
    <source>
        <dbReference type="ARBA" id="ARBA00023157"/>
    </source>
</evidence>
<feature type="region of interest" description="Disordered" evidence="10">
    <location>
        <begin position="42"/>
        <end position="65"/>
    </location>
</feature>
<evidence type="ECO:0000256" key="7">
    <source>
        <dbReference type="PIRSR" id="PIRSR000290-1"/>
    </source>
</evidence>
<gene>
    <name evidence="13" type="ORF">RND81_06G115100</name>
</gene>
<reference evidence="13" key="1">
    <citation type="submission" date="2024-03" db="EMBL/GenBank/DDBJ databases">
        <title>WGS assembly of Saponaria officinalis var. Norfolk2.</title>
        <authorList>
            <person name="Jenkins J."/>
            <person name="Shu S."/>
            <person name="Grimwood J."/>
            <person name="Barry K."/>
            <person name="Goodstein D."/>
            <person name="Schmutz J."/>
            <person name="Leebens-Mack J."/>
            <person name="Osbourn A."/>
        </authorList>
    </citation>
    <scope>NUCLEOTIDE SEQUENCE [LARGE SCALE GENOMIC DNA]</scope>
    <source>
        <strain evidence="13">JIC</strain>
    </source>
</reference>
<evidence type="ECO:0000313" key="14">
    <source>
        <dbReference type="Proteomes" id="UP001443914"/>
    </source>
</evidence>
<evidence type="ECO:0000259" key="12">
    <source>
        <dbReference type="PROSITE" id="PS00498"/>
    </source>
</evidence>
<evidence type="ECO:0000256" key="4">
    <source>
        <dbReference type="ARBA" id="ARBA00023002"/>
    </source>
</evidence>
<feature type="compositionally biased region" description="Polar residues" evidence="10">
    <location>
        <begin position="42"/>
        <end position="61"/>
    </location>
</feature>
<evidence type="ECO:0000256" key="5">
    <source>
        <dbReference type="ARBA" id="ARBA00023008"/>
    </source>
</evidence>
<keyword evidence="3" id="KW-0883">Thioether bond</keyword>
<keyword evidence="2 7" id="KW-0479">Metal-binding</keyword>
<dbReference type="PANTHER" id="PTHR11474:SF76">
    <property type="entry name" value="SHKT DOMAIN-CONTAINING PROTEIN"/>
    <property type="match status" value="1"/>
</dbReference>